<dbReference type="PROSITE" id="PS51456">
    <property type="entry name" value="MYOSIN_MOTOR"/>
    <property type="match status" value="1"/>
</dbReference>
<evidence type="ECO:0000259" key="12">
    <source>
        <dbReference type="PROSITE" id="PS51757"/>
    </source>
</evidence>
<dbReference type="GO" id="GO:0006897">
    <property type="term" value="P:endocytosis"/>
    <property type="evidence" value="ECO:0007669"/>
    <property type="project" value="TreeGrafter"/>
</dbReference>
<dbReference type="Gene3D" id="1.20.120.720">
    <property type="entry name" value="Myosin VI head, motor domain, U50 subdomain"/>
    <property type="match status" value="1"/>
</dbReference>
<name>A0A8C7UYF2_ONCMY</name>
<evidence type="ECO:0000256" key="1">
    <source>
        <dbReference type="ARBA" id="ARBA00004544"/>
    </source>
</evidence>
<protein>
    <submittedName>
        <fullName evidence="13">Myosin Ic, paralog a</fullName>
    </submittedName>
</protein>
<keyword evidence="10" id="KW-0472">Membrane</keyword>
<comment type="subcellular location">
    <subcellularLocation>
        <location evidence="1">Cytoplasm</location>
        <location evidence="1">Cell cortex</location>
    </subcellularLocation>
</comment>
<evidence type="ECO:0000259" key="11">
    <source>
        <dbReference type="PROSITE" id="PS51456"/>
    </source>
</evidence>
<dbReference type="PANTHER" id="PTHR13140:SF862">
    <property type="entry name" value="UNCONVENTIONAL MYOSIN-IC"/>
    <property type="match status" value="1"/>
</dbReference>
<feature type="domain" description="Myosin motor" evidence="11">
    <location>
        <begin position="12"/>
        <end position="629"/>
    </location>
</feature>
<dbReference type="FunFam" id="1.10.10.820:FF:000001">
    <property type="entry name" value="Myosin heavy chain"/>
    <property type="match status" value="1"/>
</dbReference>
<evidence type="ECO:0000256" key="9">
    <source>
        <dbReference type="PROSITE-ProRule" id="PRU00782"/>
    </source>
</evidence>
<organism evidence="13 14">
    <name type="scientific">Oncorhynchus mykiss</name>
    <name type="common">Rainbow trout</name>
    <name type="synonym">Salmo gairdneri</name>
    <dbReference type="NCBI Taxonomy" id="8022"/>
    <lineage>
        <taxon>Eukaryota</taxon>
        <taxon>Metazoa</taxon>
        <taxon>Chordata</taxon>
        <taxon>Craniata</taxon>
        <taxon>Vertebrata</taxon>
        <taxon>Euteleostomi</taxon>
        <taxon>Actinopterygii</taxon>
        <taxon>Neopterygii</taxon>
        <taxon>Teleostei</taxon>
        <taxon>Protacanthopterygii</taxon>
        <taxon>Salmoniformes</taxon>
        <taxon>Salmonidae</taxon>
        <taxon>Salmoninae</taxon>
        <taxon>Oncorhynchus</taxon>
    </lineage>
</organism>
<dbReference type="Gene3D" id="1.20.5.4820">
    <property type="match status" value="1"/>
</dbReference>
<dbReference type="AlphaFoldDB" id="A0A8C7UYF2"/>
<keyword evidence="7 9" id="KW-0505">Motor protein</keyword>
<dbReference type="FunFam" id="3.40.850.10:FF:000101">
    <property type="entry name" value="Slow myosin heavy chain 2"/>
    <property type="match status" value="1"/>
</dbReference>
<dbReference type="InterPro" id="IPR027417">
    <property type="entry name" value="P-loop_NTPase"/>
</dbReference>
<dbReference type="PRINTS" id="PR00193">
    <property type="entry name" value="MYOSINHEAVY"/>
</dbReference>
<keyword evidence="8 9" id="KW-0009">Actin-binding</keyword>
<keyword evidence="14" id="KW-1185">Reference proteome</keyword>
<evidence type="ECO:0000256" key="8">
    <source>
        <dbReference type="ARBA" id="ARBA00023203"/>
    </source>
</evidence>
<dbReference type="GO" id="GO:0005938">
    <property type="term" value="C:cell cortex"/>
    <property type="evidence" value="ECO:0007669"/>
    <property type="project" value="UniProtKB-SubCell"/>
</dbReference>
<evidence type="ECO:0000256" key="4">
    <source>
        <dbReference type="ARBA" id="ARBA00022741"/>
    </source>
</evidence>
<evidence type="ECO:0000256" key="7">
    <source>
        <dbReference type="ARBA" id="ARBA00023175"/>
    </source>
</evidence>
<dbReference type="InterPro" id="IPR036961">
    <property type="entry name" value="Kinesin_motor_dom_sf"/>
</dbReference>
<dbReference type="Gene3D" id="1.20.58.530">
    <property type="match status" value="1"/>
</dbReference>
<keyword evidence="10" id="KW-1133">Transmembrane helix</keyword>
<gene>
    <name evidence="13" type="primary">LOC110533773</name>
</gene>
<dbReference type="SMART" id="SM00242">
    <property type="entry name" value="MYSc"/>
    <property type="match status" value="1"/>
</dbReference>
<comment type="similarity">
    <text evidence="2 9">Belongs to the TRAFAC class myosin-kinesin ATPase superfamily. Myosin family.</text>
</comment>
<dbReference type="Pfam" id="PF00063">
    <property type="entry name" value="Myosin_head"/>
    <property type="match status" value="2"/>
</dbReference>
<dbReference type="GO" id="GO:0005902">
    <property type="term" value="C:microvillus"/>
    <property type="evidence" value="ECO:0007669"/>
    <property type="project" value="TreeGrafter"/>
</dbReference>
<keyword evidence="5 9" id="KW-0067">ATP-binding</keyword>
<reference evidence="13" key="3">
    <citation type="submission" date="2025-09" db="UniProtKB">
        <authorList>
            <consortium name="Ensembl"/>
        </authorList>
    </citation>
    <scope>IDENTIFICATION</scope>
</reference>
<dbReference type="PROSITE" id="PS51757">
    <property type="entry name" value="TH1"/>
    <property type="match status" value="1"/>
</dbReference>
<feature type="region of interest" description="Actin-binding" evidence="9">
    <location>
        <begin position="506"/>
        <end position="528"/>
    </location>
</feature>
<feature type="transmembrane region" description="Helical" evidence="10">
    <location>
        <begin position="247"/>
        <end position="269"/>
    </location>
</feature>
<feature type="domain" description="TH1" evidence="12">
    <location>
        <begin position="722"/>
        <end position="906"/>
    </location>
</feature>
<dbReference type="FunFam" id="1.20.58.530:FF:000004">
    <property type="entry name" value="Unconventional myosin ID"/>
    <property type="match status" value="1"/>
</dbReference>
<evidence type="ECO:0000313" key="14">
    <source>
        <dbReference type="Proteomes" id="UP000694395"/>
    </source>
</evidence>
<sequence>MESTLTARDRVGVQDFVLLENYTSEAAFIENLRRRFGEKLIYTYIGSVLVSVNPYKDLEIYSKAHMERYRGVSFYEISPHIYAVSDNTYRAMRTERRDQCILISGESGAGKTEASKKILQYYATTCPVTDHMSTIRDRLLQSNPVLEAFGNAKTLRNDNSSRFGKYMDVQFDFRGAPIGGHILNYLLEKSRVVHQNHGERNFHIFYQLLEGGEQDQLSKLGLERNAQKYHYLVKVCVTAEPRNNTKYFISMCVYVCVCTAYVCVCTAYLCVCMFQMIGPLSFEQAVAARDALAKAVYGRAFTWLVAKINQSLAFKVSHTSIMIASYFEQFCINYCNEKLQQLFIKLTLKSEQEEYEAEGITWEPVKYFDNKIICDLVEEKHKGFISILDEECLRPGEPSDISFLEKLEDTLGGHAHFVTHKLANGKTRKAVGREEFRLIHYAGEVNYTVNGELANQSVNSTAAGSVSEEPVICQSDNQILSQCFNREEVTTQKRPETAATQFKNSLAKLIEILMSKEPSYVRCIKPNDAKQSGRFDEALVRHQVKYLGLMENLRVRRAGFAYRRRYEAFLQRYKSLCPGTWPNWQGRLADGVATLVQHLGYKPEEYKLGKTKIFIRFPKTLFTTEDALEARRPALGKTIQGYRERAKYHRIRNAVIQSAWRGMKSRRKARRRRHAAEIIRKFIKGFIYRHYERCPENEYFLDHQRFSFLMTLVRNPPKSVLDKSWPVPPPSLTEASEHLCRLCMQNMMRAYCRRIQPEWKKQVGFSTYGVAVTKYDRRGYKARPRQLLLTSSFAVLVAEAKLKQRIDYAALRSISVSSLTDGFMVLHVPSEDNKQKSDVVLQCDHVIEVVTKLATMADKKNKVNISQDSIKFAVARGKEGVIDFTSGPELKVAKGKKGHLLVVSQETGEEETYYYEDSRA</sequence>
<dbReference type="GO" id="GO:0005886">
    <property type="term" value="C:plasma membrane"/>
    <property type="evidence" value="ECO:0007669"/>
    <property type="project" value="TreeGrafter"/>
</dbReference>
<evidence type="ECO:0000256" key="2">
    <source>
        <dbReference type="ARBA" id="ARBA00008314"/>
    </source>
</evidence>
<reference evidence="13" key="2">
    <citation type="submission" date="2025-08" db="UniProtKB">
        <authorList>
            <consortium name="Ensembl"/>
        </authorList>
    </citation>
    <scope>IDENTIFICATION</scope>
</reference>
<accession>A0A8C7UYF2</accession>
<dbReference type="GO" id="GO:0007015">
    <property type="term" value="P:actin filament organization"/>
    <property type="evidence" value="ECO:0007669"/>
    <property type="project" value="TreeGrafter"/>
</dbReference>
<dbReference type="PROSITE" id="PS50096">
    <property type="entry name" value="IQ"/>
    <property type="match status" value="1"/>
</dbReference>
<dbReference type="Pfam" id="PF06017">
    <property type="entry name" value="Myosin_TH1"/>
    <property type="match status" value="1"/>
</dbReference>
<dbReference type="Ensembl" id="ENSOMYT00000108500.2">
    <property type="protein sequence ID" value="ENSOMYP00000099984.2"/>
    <property type="gene ID" value="ENSOMYG00000044928.2"/>
</dbReference>
<dbReference type="GO" id="GO:0051015">
    <property type="term" value="F:actin filament binding"/>
    <property type="evidence" value="ECO:0007669"/>
    <property type="project" value="TreeGrafter"/>
</dbReference>
<keyword evidence="4 9" id="KW-0547">Nucleotide-binding</keyword>
<evidence type="ECO:0000256" key="5">
    <source>
        <dbReference type="ARBA" id="ARBA00022840"/>
    </source>
</evidence>
<dbReference type="Proteomes" id="UP000694395">
    <property type="component" value="Chromosome 10"/>
</dbReference>
<proteinExistence type="inferred from homology"/>
<evidence type="ECO:0000256" key="3">
    <source>
        <dbReference type="ARBA" id="ARBA00022737"/>
    </source>
</evidence>
<dbReference type="SUPFAM" id="SSF52540">
    <property type="entry name" value="P-loop containing nucleoside triphosphate hydrolases"/>
    <property type="match status" value="1"/>
</dbReference>
<keyword evidence="10" id="KW-0812">Transmembrane</keyword>
<evidence type="ECO:0000256" key="6">
    <source>
        <dbReference type="ARBA" id="ARBA00023123"/>
    </source>
</evidence>
<dbReference type="GO" id="GO:0016459">
    <property type="term" value="C:myosin complex"/>
    <property type="evidence" value="ECO:0007669"/>
    <property type="project" value="UniProtKB-KW"/>
</dbReference>
<evidence type="ECO:0000313" key="13">
    <source>
        <dbReference type="Ensembl" id="ENSOMYP00000099984.2"/>
    </source>
</evidence>
<keyword evidence="3" id="KW-0677">Repeat</keyword>
<dbReference type="InterPro" id="IPR001609">
    <property type="entry name" value="Myosin_head_motor_dom-like"/>
</dbReference>
<dbReference type="PANTHER" id="PTHR13140">
    <property type="entry name" value="MYOSIN"/>
    <property type="match status" value="1"/>
</dbReference>
<dbReference type="GO" id="GO:0030048">
    <property type="term" value="P:actin filament-based movement"/>
    <property type="evidence" value="ECO:0007669"/>
    <property type="project" value="TreeGrafter"/>
</dbReference>
<keyword evidence="6 9" id="KW-0518">Myosin</keyword>
<dbReference type="GeneTree" id="ENSGT00940000166539"/>
<dbReference type="GO" id="GO:0000146">
    <property type="term" value="F:microfilament motor activity"/>
    <property type="evidence" value="ECO:0007669"/>
    <property type="project" value="TreeGrafter"/>
</dbReference>
<dbReference type="InterPro" id="IPR010926">
    <property type="entry name" value="Myosin_TH1"/>
</dbReference>
<feature type="binding site" evidence="9">
    <location>
        <begin position="105"/>
        <end position="112"/>
    </location>
    <ligand>
        <name>ATP</name>
        <dbReference type="ChEBI" id="CHEBI:30616"/>
    </ligand>
</feature>
<evidence type="ECO:0000256" key="10">
    <source>
        <dbReference type="SAM" id="Phobius"/>
    </source>
</evidence>
<dbReference type="GO" id="GO:0005524">
    <property type="term" value="F:ATP binding"/>
    <property type="evidence" value="ECO:0007669"/>
    <property type="project" value="UniProtKB-UniRule"/>
</dbReference>
<dbReference type="Gene3D" id="3.40.850.10">
    <property type="entry name" value="Kinesin motor domain"/>
    <property type="match status" value="2"/>
</dbReference>
<reference evidence="13" key="1">
    <citation type="submission" date="2020-07" db="EMBL/GenBank/DDBJ databases">
        <title>A long reads based de novo assembly of the rainbow trout Arlee double haploid line genome.</title>
        <authorList>
            <person name="Gao G."/>
            <person name="Palti Y."/>
        </authorList>
    </citation>
    <scope>NUCLEOTIDE SEQUENCE [LARGE SCALE GENOMIC DNA]</scope>
</reference>